<proteinExistence type="inferred from homology"/>
<dbReference type="GO" id="GO:0005762">
    <property type="term" value="C:mitochondrial large ribosomal subunit"/>
    <property type="evidence" value="ECO:0007669"/>
    <property type="project" value="TreeGrafter"/>
</dbReference>
<name>A0A914QYU3_9BILA</name>
<accession>A0A914QYU3</accession>
<dbReference type="InterPro" id="IPR036899">
    <property type="entry name" value="Ribosomal_uL13_sf"/>
</dbReference>
<evidence type="ECO:0000256" key="4">
    <source>
        <dbReference type="SAM" id="MobiDB-lite"/>
    </source>
</evidence>
<dbReference type="PANTHER" id="PTHR11545:SF2">
    <property type="entry name" value="LARGE RIBOSOMAL SUBUNIT PROTEIN UL13M"/>
    <property type="match status" value="1"/>
</dbReference>
<organism evidence="5 6">
    <name type="scientific">Panagrolaimus davidi</name>
    <dbReference type="NCBI Taxonomy" id="227884"/>
    <lineage>
        <taxon>Eukaryota</taxon>
        <taxon>Metazoa</taxon>
        <taxon>Ecdysozoa</taxon>
        <taxon>Nematoda</taxon>
        <taxon>Chromadorea</taxon>
        <taxon>Rhabditida</taxon>
        <taxon>Tylenchina</taxon>
        <taxon>Panagrolaimomorpha</taxon>
        <taxon>Panagrolaimoidea</taxon>
        <taxon>Panagrolaimidae</taxon>
        <taxon>Panagrolaimus</taxon>
    </lineage>
</organism>
<evidence type="ECO:0000256" key="1">
    <source>
        <dbReference type="ARBA" id="ARBA00006227"/>
    </source>
</evidence>
<evidence type="ECO:0000313" key="5">
    <source>
        <dbReference type="Proteomes" id="UP000887578"/>
    </source>
</evidence>
<dbReference type="GO" id="GO:0006412">
    <property type="term" value="P:translation"/>
    <property type="evidence" value="ECO:0007669"/>
    <property type="project" value="InterPro"/>
</dbReference>
<evidence type="ECO:0000256" key="2">
    <source>
        <dbReference type="ARBA" id="ARBA00022980"/>
    </source>
</evidence>
<dbReference type="Pfam" id="PF00572">
    <property type="entry name" value="Ribosomal_L13"/>
    <property type="match status" value="1"/>
</dbReference>
<reference evidence="6" key="1">
    <citation type="submission" date="2022-11" db="UniProtKB">
        <authorList>
            <consortium name="WormBaseParasite"/>
        </authorList>
    </citation>
    <scope>IDENTIFICATION</scope>
</reference>
<keyword evidence="3" id="KW-0687">Ribonucleoprotein</keyword>
<dbReference type="WBParaSite" id="PDA_v2.g9517.t1">
    <property type="protein sequence ID" value="PDA_v2.g9517.t1"/>
    <property type="gene ID" value="PDA_v2.g9517"/>
</dbReference>
<protein>
    <submittedName>
        <fullName evidence="6">Uncharacterized protein</fullName>
    </submittedName>
</protein>
<comment type="similarity">
    <text evidence="1">Belongs to the universal ribosomal protein uL13 family.</text>
</comment>
<dbReference type="GO" id="GO:0017148">
    <property type="term" value="P:negative regulation of translation"/>
    <property type="evidence" value="ECO:0007669"/>
    <property type="project" value="TreeGrafter"/>
</dbReference>
<evidence type="ECO:0000256" key="3">
    <source>
        <dbReference type="ARBA" id="ARBA00023274"/>
    </source>
</evidence>
<dbReference type="CDD" id="cd00392">
    <property type="entry name" value="Ribosomal_L13"/>
    <property type="match status" value="1"/>
</dbReference>
<sequence>MATTGRFARVQQWLQFHRQWHVVDASHQDVYKLGKKVADHLSGKYKPIWHPESDVGDYCIVYNCKDVAMKGFDWKHIHYHFNREYPKSKNDIPAYQIHEFDPCRIMFMATYSELGNNLIRRHHILRLHLFTDDKIPETLRANIGKQMELVQEIPKKSTDYSEKDKSEFPQLFTRDENHLLDREAPVIQPPYIRDPRIKKKK</sequence>
<dbReference type="HAMAP" id="MF_01366">
    <property type="entry name" value="Ribosomal_uL13"/>
    <property type="match status" value="1"/>
</dbReference>
<dbReference type="GO" id="GO:0003729">
    <property type="term" value="F:mRNA binding"/>
    <property type="evidence" value="ECO:0007669"/>
    <property type="project" value="TreeGrafter"/>
</dbReference>
<dbReference type="PIRSF" id="PIRSF002181">
    <property type="entry name" value="Ribosomal_L13"/>
    <property type="match status" value="1"/>
</dbReference>
<dbReference type="PANTHER" id="PTHR11545">
    <property type="entry name" value="RIBOSOMAL PROTEIN L13"/>
    <property type="match status" value="1"/>
</dbReference>
<dbReference type="SUPFAM" id="SSF52161">
    <property type="entry name" value="Ribosomal protein L13"/>
    <property type="match status" value="1"/>
</dbReference>
<dbReference type="AlphaFoldDB" id="A0A914QYU3"/>
<feature type="region of interest" description="Disordered" evidence="4">
    <location>
        <begin position="179"/>
        <end position="201"/>
    </location>
</feature>
<dbReference type="InterPro" id="IPR005823">
    <property type="entry name" value="Ribosomal_uL13_bac-type"/>
</dbReference>
<dbReference type="InterPro" id="IPR005822">
    <property type="entry name" value="Ribosomal_uL13"/>
</dbReference>
<keyword evidence="2" id="KW-0689">Ribosomal protein</keyword>
<dbReference type="GO" id="GO:0003735">
    <property type="term" value="F:structural constituent of ribosome"/>
    <property type="evidence" value="ECO:0007669"/>
    <property type="project" value="InterPro"/>
</dbReference>
<dbReference type="Gene3D" id="3.90.1180.10">
    <property type="entry name" value="Ribosomal protein L13"/>
    <property type="match status" value="1"/>
</dbReference>
<evidence type="ECO:0000313" key="6">
    <source>
        <dbReference type="WBParaSite" id="PDA_v2.g9517.t1"/>
    </source>
</evidence>
<keyword evidence="5" id="KW-1185">Reference proteome</keyword>
<dbReference type="Proteomes" id="UP000887578">
    <property type="component" value="Unplaced"/>
</dbReference>